<dbReference type="KEGG" id="bcz:BCE33L4561"/>
<reference evidence="4" key="1">
    <citation type="journal article" date="2006" name="J. Bacteriol.">
        <title>Pathogenomic sequence analysis of Bacillus cereus and Bacillus thuringiensis isolates closely related to Bacillus anthracis.</title>
        <authorList>
            <person name="Han C.S."/>
            <person name="Xie G."/>
            <person name="Challacombe J.F."/>
            <person name="Altherr M.R."/>
            <person name="Bhotika S.S."/>
            <person name="Brown N."/>
            <person name="Bruce D."/>
            <person name="Campbell C.S."/>
            <person name="Campbell M.L."/>
            <person name="Chen J."/>
            <person name="Chertkov O."/>
            <person name="Cleland C."/>
            <person name="Dimitrijevic M."/>
            <person name="Doggett N.A."/>
            <person name="Fawcett J.J."/>
            <person name="Glavina T."/>
            <person name="Goodwin L.A."/>
            <person name="Green L.D."/>
            <person name="Hill K.K."/>
            <person name="Hitchcock P."/>
            <person name="Jackson P.J."/>
            <person name="Keim P."/>
            <person name="Kewalramani A.R."/>
            <person name="Longmire J."/>
            <person name="Lucas S."/>
            <person name="Malfatti S."/>
            <person name="McMurry K."/>
            <person name="Meincke L.J."/>
            <person name="Misra M."/>
            <person name="Moseman B.L."/>
            <person name="Mundt M."/>
            <person name="Munk A.C."/>
            <person name="Okinaka R.T."/>
            <person name="Parson-Quintana B."/>
            <person name="Reilly L.P."/>
            <person name="Richardson P."/>
            <person name="Robinson D.L."/>
            <person name="Rubin E."/>
            <person name="Saunders E."/>
            <person name="Tapia R."/>
            <person name="Tesmer J.G."/>
            <person name="Thayer N."/>
            <person name="Thompson L.S."/>
            <person name="Tice H."/>
            <person name="Ticknor L.O."/>
            <person name="Wills P.L."/>
            <person name="Brettin T.S."/>
            <person name="Gilna P."/>
        </authorList>
    </citation>
    <scope>NUCLEOTIDE SEQUENCE [LARGE SCALE GENOMIC DNA]</scope>
    <source>
        <strain evidence="4">ZK / E33L</strain>
    </source>
</reference>
<dbReference type="InterPro" id="IPR052713">
    <property type="entry name" value="FeoA"/>
</dbReference>
<evidence type="ECO:0000313" key="3">
    <source>
        <dbReference type="EMBL" id="AAU15710.1"/>
    </source>
</evidence>
<evidence type="ECO:0000256" key="1">
    <source>
        <dbReference type="ARBA" id="ARBA00023004"/>
    </source>
</evidence>
<dbReference type="InterPro" id="IPR007167">
    <property type="entry name" value="Fe-transptr_FeoA-like"/>
</dbReference>
<dbReference type="PANTHER" id="PTHR42954">
    <property type="entry name" value="FE(2+) TRANSPORT PROTEIN A"/>
    <property type="match status" value="1"/>
</dbReference>
<sequence>MCYNLSENNYHSLLRGKVMSLVDIKIGEKVLVKSVQSLDQLLKRRLAAFGLSEGSELRMKQKAMFKGPCTLECRGQLISIRHCDAKMIKVELA</sequence>
<protein>
    <submittedName>
        <fullName evidence="3">Ferrous iron transport protein A</fullName>
    </submittedName>
</protein>
<dbReference type="AlphaFoldDB" id="Q632N1"/>
<dbReference type="SUPFAM" id="SSF50037">
    <property type="entry name" value="C-terminal domain of transcriptional repressors"/>
    <property type="match status" value="1"/>
</dbReference>
<name>Q632N1_BACCZ</name>
<dbReference type="SMART" id="SM00899">
    <property type="entry name" value="FeoA"/>
    <property type="match status" value="1"/>
</dbReference>
<organism evidence="3 4">
    <name type="scientific">Bacillus cereus (strain ZK / E33L)</name>
    <dbReference type="NCBI Taxonomy" id="288681"/>
    <lineage>
        <taxon>Bacteria</taxon>
        <taxon>Bacillati</taxon>
        <taxon>Bacillota</taxon>
        <taxon>Bacilli</taxon>
        <taxon>Bacillales</taxon>
        <taxon>Bacillaceae</taxon>
        <taxon>Bacillus</taxon>
        <taxon>Bacillus cereus group</taxon>
    </lineage>
</organism>
<keyword evidence="1" id="KW-0408">Iron</keyword>
<evidence type="ECO:0000313" key="4">
    <source>
        <dbReference type="Proteomes" id="UP000002612"/>
    </source>
</evidence>
<dbReference type="GO" id="GO:0046914">
    <property type="term" value="F:transition metal ion binding"/>
    <property type="evidence" value="ECO:0007669"/>
    <property type="project" value="InterPro"/>
</dbReference>
<dbReference type="EMBL" id="CP000001">
    <property type="protein sequence ID" value="AAU15710.1"/>
    <property type="molecule type" value="Genomic_DNA"/>
</dbReference>
<dbReference type="InterPro" id="IPR038157">
    <property type="entry name" value="FeoA_core_dom"/>
</dbReference>
<dbReference type="InterPro" id="IPR008988">
    <property type="entry name" value="Transcriptional_repressor_C"/>
</dbReference>
<gene>
    <name evidence="3" type="primary">feoA</name>
    <name evidence="3" type="ordered locus">BCE33L4561</name>
</gene>
<dbReference type="Pfam" id="PF04023">
    <property type="entry name" value="FeoA"/>
    <property type="match status" value="1"/>
</dbReference>
<proteinExistence type="predicted"/>
<dbReference type="Gene3D" id="2.30.30.90">
    <property type="match status" value="1"/>
</dbReference>
<feature type="domain" description="Ferrous iron transporter FeoA-like" evidence="2">
    <location>
        <begin position="19"/>
        <end position="92"/>
    </location>
</feature>
<dbReference type="Proteomes" id="UP000002612">
    <property type="component" value="Chromosome"/>
</dbReference>
<accession>Q632N1</accession>
<evidence type="ECO:0000259" key="2">
    <source>
        <dbReference type="SMART" id="SM00899"/>
    </source>
</evidence>
<dbReference type="PANTHER" id="PTHR42954:SF1">
    <property type="entry name" value="FERROUS IRON TRANSPORTER FEOA DOMAIN-CONTAINING PROTEIN"/>
    <property type="match status" value="1"/>
</dbReference>